<sequence>MVDILGGGNAGVSATDLIKDVTEETFMQDVVDASMDVPVIVDFWAPWCGPCKTLGPMLEAAVTKAKGTVKMVKVNVDENQRLTAALAQQGLPLQSLPTVVAFYQGRPLDLFQGAQPQSEIDAFLKRIAEAAGSTADGGLSEALETAEQMLEDGAAEDAAQVFAAIIGEDDKNPAAYGGLARCHIALGDLDQAEAVLNGAPAEISAAPELEAAHAQIALSRQAENAGPVAELRATVEAAPENHQARFDLAQALHAAGETEAAVAELLELFRRDREWNEGAAKTQLFTIFDALKPNDPVVLNGRRKLSSLIFA</sequence>
<dbReference type="PRINTS" id="PR00421">
    <property type="entry name" value="THIOREDOXIN"/>
</dbReference>
<dbReference type="Gene3D" id="3.40.30.10">
    <property type="entry name" value="Glutaredoxin"/>
    <property type="match status" value="1"/>
</dbReference>
<evidence type="ECO:0000256" key="1">
    <source>
        <dbReference type="ARBA" id="ARBA00023284"/>
    </source>
</evidence>
<dbReference type="SUPFAM" id="SSF48452">
    <property type="entry name" value="TPR-like"/>
    <property type="match status" value="1"/>
</dbReference>
<accession>A0A132C3D6</accession>
<dbReference type="OrthoDB" id="9790390at2"/>
<dbReference type="GO" id="GO:0015036">
    <property type="term" value="F:disulfide oxidoreductase activity"/>
    <property type="evidence" value="ECO:0007669"/>
    <property type="project" value="UniProtKB-ARBA"/>
</dbReference>
<dbReference type="PROSITE" id="PS51352">
    <property type="entry name" value="THIOREDOXIN_2"/>
    <property type="match status" value="1"/>
</dbReference>
<reference evidence="3 4" key="1">
    <citation type="submission" date="2015-12" db="EMBL/GenBank/DDBJ databases">
        <title>Genome sequence of the marine Rhodobacteraceae strain O3.65, Candidatus Tritonibacter horizontis.</title>
        <authorList>
            <person name="Poehlein A."/>
            <person name="Giebel H.A."/>
            <person name="Voget S."/>
            <person name="Brinkhoff T."/>
        </authorList>
    </citation>
    <scope>NUCLEOTIDE SEQUENCE [LARGE SCALE GENOMIC DNA]</scope>
    <source>
        <strain evidence="3 4">O3.65</strain>
    </source>
</reference>
<dbReference type="Pfam" id="PF00085">
    <property type="entry name" value="Thioredoxin"/>
    <property type="match status" value="1"/>
</dbReference>
<dbReference type="RefSeq" id="WP_068239837.1">
    <property type="nucleotide sequence ID" value="NZ_LPUY01000008.1"/>
</dbReference>
<keyword evidence="4" id="KW-1185">Reference proteome</keyword>
<dbReference type="InterPro" id="IPR013766">
    <property type="entry name" value="Thioredoxin_domain"/>
</dbReference>
<protein>
    <submittedName>
        <fullName evidence="3">Thioredoxin-1</fullName>
    </submittedName>
</protein>
<evidence type="ECO:0000259" key="2">
    <source>
        <dbReference type="PROSITE" id="PS51352"/>
    </source>
</evidence>
<dbReference type="GO" id="GO:0006950">
    <property type="term" value="P:response to stress"/>
    <property type="evidence" value="ECO:0007669"/>
    <property type="project" value="UniProtKB-ARBA"/>
</dbReference>
<dbReference type="PANTHER" id="PTHR43601">
    <property type="entry name" value="THIOREDOXIN, MITOCHONDRIAL"/>
    <property type="match status" value="1"/>
</dbReference>
<dbReference type="EMBL" id="LPUY01000008">
    <property type="protein sequence ID" value="KUP95036.1"/>
    <property type="molecule type" value="Genomic_DNA"/>
</dbReference>
<comment type="caution">
    <text evidence="3">The sequence shown here is derived from an EMBL/GenBank/DDBJ whole genome shotgun (WGS) entry which is preliminary data.</text>
</comment>
<proteinExistence type="predicted"/>
<name>A0A132C3D6_9RHOB</name>
<dbReference type="InterPro" id="IPR011990">
    <property type="entry name" value="TPR-like_helical_dom_sf"/>
</dbReference>
<dbReference type="Gene3D" id="1.25.40.10">
    <property type="entry name" value="Tetratricopeptide repeat domain"/>
    <property type="match status" value="2"/>
</dbReference>
<dbReference type="GO" id="GO:0045454">
    <property type="term" value="P:cell redox homeostasis"/>
    <property type="evidence" value="ECO:0007669"/>
    <property type="project" value="TreeGrafter"/>
</dbReference>
<dbReference type="Pfam" id="PF14561">
    <property type="entry name" value="TPR_20"/>
    <property type="match status" value="1"/>
</dbReference>
<dbReference type="CDD" id="cd02956">
    <property type="entry name" value="ybbN"/>
    <property type="match status" value="1"/>
</dbReference>
<dbReference type="PATRIC" id="fig|1768241.3.peg.376"/>
<feature type="domain" description="Thioredoxin" evidence="2">
    <location>
        <begin position="15"/>
        <end position="129"/>
    </location>
</feature>
<evidence type="ECO:0000313" key="4">
    <source>
        <dbReference type="Proteomes" id="UP000068382"/>
    </source>
</evidence>
<dbReference type="PROSITE" id="PS00194">
    <property type="entry name" value="THIOREDOXIN_1"/>
    <property type="match status" value="1"/>
</dbReference>
<dbReference type="PANTHER" id="PTHR43601:SF3">
    <property type="entry name" value="THIOREDOXIN, MITOCHONDRIAL"/>
    <property type="match status" value="1"/>
</dbReference>
<dbReference type="Pfam" id="PF14559">
    <property type="entry name" value="TPR_19"/>
    <property type="match status" value="1"/>
</dbReference>
<evidence type="ECO:0000313" key="3">
    <source>
        <dbReference type="EMBL" id="KUP95036.1"/>
    </source>
</evidence>
<dbReference type="AlphaFoldDB" id="A0A132C3D6"/>
<dbReference type="SUPFAM" id="SSF52833">
    <property type="entry name" value="Thioredoxin-like"/>
    <property type="match status" value="1"/>
</dbReference>
<dbReference type="InterPro" id="IPR017937">
    <property type="entry name" value="Thioredoxin_CS"/>
</dbReference>
<dbReference type="Proteomes" id="UP000068382">
    <property type="component" value="Unassembled WGS sequence"/>
</dbReference>
<keyword evidence="1" id="KW-0676">Redox-active center</keyword>
<organism evidence="3 4">
    <name type="scientific">Tritonibacter horizontis</name>
    <dbReference type="NCBI Taxonomy" id="1768241"/>
    <lineage>
        <taxon>Bacteria</taxon>
        <taxon>Pseudomonadati</taxon>
        <taxon>Pseudomonadota</taxon>
        <taxon>Alphaproteobacteria</taxon>
        <taxon>Rhodobacterales</taxon>
        <taxon>Paracoccaceae</taxon>
        <taxon>Tritonibacter</taxon>
    </lineage>
</organism>
<dbReference type="InterPro" id="IPR036249">
    <property type="entry name" value="Thioredoxin-like_sf"/>
</dbReference>
<gene>
    <name evidence="3" type="primary">trxA_2</name>
    <name evidence="3" type="ORF">TRIHO_03740</name>
</gene>